<dbReference type="Proteomes" id="UP001075461">
    <property type="component" value="Unassembled WGS sequence"/>
</dbReference>
<organism evidence="1 2">
    <name type="scientific">Campylobacter ureolyticus</name>
    <dbReference type="NCBI Taxonomy" id="827"/>
    <lineage>
        <taxon>Bacteria</taxon>
        <taxon>Pseudomonadati</taxon>
        <taxon>Campylobacterota</taxon>
        <taxon>Epsilonproteobacteria</taxon>
        <taxon>Campylobacterales</taxon>
        <taxon>Campylobacteraceae</taxon>
        <taxon>Campylobacter</taxon>
    </lineage>
</organism>
<accession>A0A9Q4PUN8</accession>
<proteinExistence type="predicted"/>
<dbReference type="RefSeq" id="WP_269480559.1">
    <property type="nucleotide sequence ID" value="NZ_JAPXGH010000011.1"/>
</dbReference>
<evidence type="ECO:0000313" key="1">
    <source>
        <dbReference type="EMBL" id="MCZ6162322.1"/>
    </source>
</evidence>
<gene>
    <name evidence="1" type="ORF">O6B92_08265</name>
</gene>
<comment type="caution">
    <text evidence="1">The sequence shown here is derived from an EMBL/GenBank/DDBJ whole genome shotgun (WGS) entry which is preliminary data.</text>
</comment>
<reference evidence="1" key="1">
    <citation type="submission" date="2022-12" db="EMBL/GenBank/DDBJ databases">
        <title>Species Delineation and Comparative Genomics within the Campylobacter ureolyticus Complex.</title>
        <authorList>
            <person name="Maki J."/>
            <person name="Howard M."/>
            <person name="Connelly S."/>
            <person name="Hardy D.J."/>
            <person name="Cameron A."/>
        </authorList>
    </citation>
    <scope>NUCLEOTIDE SEQUENCE</scope>
    <source>
        <strain evidence="1">URMC_786</strain>
    </source>
</reference>
<name>A0A9Q4PUN8_9BACT</name>
<protein>
    <submittedName>
        <fullName evidence="1">Uncharacterized protein</fullName>
    </submittedName>
</protein>
<evidence type="ECO:0000313" key="2">
    <source>
        <dbReference type="Proteomes" id="UP001075461"/>
    </source>
</evidence>
<dbReference type="AlphaFoldDB" id="A0A9Q4PUN8"/>
<sequence length="52" mass="6279">MLAQKYKNLVEFNFDEKSKEFFYVANCDKLDKQIHSLEKLLQQLKGEKNDIR</sequence>
<dbReference type="EMBL" id="JAPXGP010000006">
    <property type="protein sequence ID" value="MCZ6162322.1"/>
    <property type="molecule type" value="Genomic_DNA"/>
</dbReference>